<reference evidence="2 3" key="1">
    <citation type="submission" date="2024-02" db="EMBL/GenBank/DDBJ databases">
        <title>A draft genome for the cacao thread blight pathogen Marasmius crinis-equi.</title>
        <authorList>
            <person name="Cohen S.P."/>
            <person name="Baruah I.K."/>
            <person name="Amoako-Attah I."/>
            <person name="Bukari Y."/>
            <person name="Meinhardt L.W."/>
            <person name="Bailey B.A."/>
        </authorList>
    </citation>
    <scope>NUCLEOTIDE SEQUENCE [LARGE SCALE GENOMIC DNA]</scope>
    <source>
        <strain evidence="2 3">GH-76</strain>
    </source>
</reference>
<accession>A0ABR3EVB4</accession>
<proteinExistence type="predicted"/>
<feature type="compositionally biased region" description="Low complexity" evidence="1">
    <location>
        <begin position="64"/>
        <end position="83"/>
    </location>
</feature>
<sequence>MPKHDRPDLSTILPNGSKRVTKRKHHDETSDDDVEEVPTPPPAKQTAATRKATGRGVKLNTNHPNTTSEPSPASSSTNPALSPDHQDPSPPPNPTGTSAGSSTDPIDVEDATAIDNLQHRLKMPGCPSASCVADHPRFRDNKSLAYTFLYMEKPVHSTDGTTLESCEMLCSWCNAKGGKHVWQWSEKNKGSTGNFMNHFRSKHTRVWEARVAEDTAVRDPNSIATNDGGSTQPMLHA</sequence>
<protein>
    <submittedName>
        <fullName evidence="2">Uncharacterized protein</fullName>
    </submittedName>
</protein>
<dbReference type="Proteomes" id="UP001465976">
    <property type="component" value="Unassembled WGS sequence"/>
</dbReference>
<evidence type="ECO:0000313" key="2">
    <source>
        <dbReference type="EMBL" id="KAL0566857.1"/>
    </source>
</evidence>
<organism evidence="2 3">
    <name type="scientific">Marasmius crinis-equi</name>
    <dbReference type="NCBI Taxonomy" id="585013"/>
    <lineage>
        <taxon>Eukaryota</taxon>
        <taxon>Fungi</taxon>
        <taxon>Dikarya</taxon>
        <taxon>Basidiomycota</taxon>
        <taxon>Agaricomycotina</taxon>
        <taxon>Agaricomycetes</taxon>
        <taxon>Agaricomycetidae</taxon>
        <taxon>Agaricales</taxon>
        <taxon>Marasmiineae</taxon>
        <taxon>Marasmiaceae</taxon>
        <taxon>Marasmius</taxon>
    </lineage>
</organism>
<feature type="compositionally biased region" description="Low complexity" evidence="1">
    <location>
        <begin position="44"/>
        <end position="56"/>
    </location>
</feature>
<feature type="region of interest" description="Disordered" evidence="1">
    <location>
        <begin position="1"/>
        <end position="106"/>
    </location>
</feature>
<evidence type="ECO:0000256" key="1">
    <source>
        <dbReference type="SAM" id="MobiDB-lite"/>
    </source>
</evidence>
<keyword evidence="3" id="KW-1185">Reference proteome</keyword>
<evidence type="ECO:0000313" key="3">
    <source>
        <dbReference type="Proteomes" id="UP001465976"/>
    </source>
</evidence>
<feature type="compositionally biased region" description="Polar residues" evidence="1">
    <location>
        <begin position="222"/>
        <end position="237"/>
    </location>
</feature>
<comment type="caution">
    <text evidence="2">The sequence shown here is derived from an EMBL/GenBank/DDBJ whole genome shotgun (WGS) entry which is preliminary data.</text>
</comment>
<dbReference type="EMBL" id="JBAHYK010001751">
    <property type="protein sequence ID" value="KAL0566857.1"/>
    <property type="molecule type" value="Genomic_DNA"/>
</dbReference>
<name>A0ABR3EVB4_9AGAR</name>
<feature type="region of interest" description="Disordered" evidence="1">
    <location>
        <begin position="217"/>
        <end position="237"/>
    </location>
</feature>
<gene>
    <name evidence="2" type="ORF">V5O48_015142</name>
</gene>
<feature type="compositionally biased region" description="Polar residues" evidence="1">
    <location>
        <begin position="95"/>
        <end position="104"/>
    </location>
</feature>